<proteinExistence type="predicted"/>
<organism evidence="1 2">
    <name type="scientific">Westerdykella ornata</name>
    <dbReference type="NCBI Taxonomy" id="318751"/>
    <lineage>
        <taxon>Eukaryota</taxon>
        <taxon>Fungi</taxon>
        <taxon>Dikarya</taxon>
        <taxon>Ascomycota</taxon>
        <taxon>Pezizomycotina</taxon>
        <taxon>Dothideomycetes</taxon>
        <taxon>Pleosporomycetidae</taxon>
        <taxon>Pleosporales</taxon>
        <taxon>Sporormiaceae</taxon>
        <taxon>Westerdykella</taxon>
    </lineage>
</organism>
<dbReference type="Proteomes" id="UP000800097">
    <property type="component" value="Unassembled WGS sequence"/>
</dbReference>
<protein>
    <submittedName>
        <fullName evidence="1">Uncharacterized protein</fullName>
    </submittedName>
</protein>
<keyword evidence="2" id="KW-1185">Reference proteome</keyword>
<dbReference type="GeneID" id="54546953"/>
<evidence type="ECO:0000313" key="1">
    <source>
        <dbReference type="EMBL" id="KAF2272356.1"/>
    </source>
</evidence>
<name>A0A6A6J9Q1_WESOR</name>
<sequence>MVHHCDRTRYYAPQIEAGLCRMKLAPRLRTSNISASSAQLSQTSHVHPTRIPSQAASYVVAIKM</sequence>
<evidence type="ECO:0000313" key="2">
    <source>
        <dbReference type="Proteomes" id="UP000800097"/>
    </source>
</evidence>
<dbReference type="EMBL" id="ML986522">
    <property type="protein sequence ID" value="KAF2272356.1"/>
    <property type="molecule type" value="Genomic_DNA"/>
</dbReference>
<dbReference type="AlphaFoldDB" id="A0A6A6J9Q1"/>
<gene>
    <name evidence="1" type="ORF">EI97DRAFT_212089</name>
</gene>
<reference evidence="1" key="1">
    <citation type="journal article" date="2020" name="Stud. Mycol.">
        <title>101 Dothideomycetes genomes: a test case for predicting lifestyles and emergence of pathogens.</title>
        <authorList>
            <person name="Haridas S."/>
            <person name="Albert R."/>
            <person name="Binder M."/>
            <person name="Bloem J."/>
            <person name="Labutti K."/>
            <person name="Salamov A."/>
            <person name="Andreopoulos B."/>
            <person name="Baker S."/>
            <person name="Barry K."/>
            <person name="Bills G."/>
            <person name="Bluhm B."/>
            <person name="Cannon C."/>
            <person name="Castanera R."/>
            <person name="Culley D."/>
            <person name="Daum C."/>
            <person name="Ezra D."/>
            <person name="Gonzalez J."/>
            <person name="Henrissat B."/>
            <person name="Kuo A."/>
            <person name="Liang C."/>
            <person name="Lipzen A."/>
            <person name="Lutzoni F."/>
            <person name="Magnuson J."/>
            <person name="Mondo S."/>
            <person name="Nolan M."/>
            <person name="Ohm R."/>
            <person name="Pangilinan J."/>
            <person name="Park H.-J."/>
            <person name="Ramirez L."/>
            <person name="Alfaro M."/>
            <person name="Sun H."/>
            <person name="Tritt A."/>
            <person name="Yoshinaga Y."/>
            <person name="Zwiers L.-H."/>
            <person name="Turgeon B."/>
            <person name="Goodwin S."/>
            <person name="Spatafora J."/>
            <person name="Crous P."/>
            <person name="Grigoriev I."/>
        </authorList>
    </citation>
    <scope>NUCLEOTIDE SEQUENCE</scope>
    <source>
        <strain evidence="1">CBS 379.55</strain>
    </source>
</reference>
<dbReference type="RefSeq" id="XP_033649895.1">
    <property type="nucleotide sequence ID" value="XM_033793778.1"/>
</dbReference>
<accession>A0A6A6J9Q1</accession>